<name>A0ACC2HMX4_DALPE</name>
<gene>
    <name evidence="1" type="ORF">DPEC_G00013860</name>
</gene>
<evidence type="ECO:0000313" key="2">
    <source>
        <dbReference type="Proteomes" id="UP001157502"/>
    </source>
</evidence>
<dbReference type="Proteomes" id="UP001157502">
    <property type="component" value="Chromosome 1"/>
</dbReference>
<organism evidence="1 2">
    <name type="scientific">Dallia pectoralis</name>
    <name type="common">Alaska blackfish</name>
    <dbReference type="NCBI Taxonomy" id="75939"/>
    <lineage>
        <taxon>Eukaryota</taxon>
        <taxon>Metazoa</taxon>
        <taxon>Chordata</taxon>
        <taxon>Craniata</taxon>
        <taxon>Vertebrata</taxon>
        <taxon>Euteleostomi</taxon>
        <taxon>Actinopterygii</taxon>
        <taxon>Neopterygii</taxon>
        <taxon>Teleostei</taxon>
        <taxon>Protacanthopterygii</taxon>
        <taxon>Esociformes</taxon>
        <taxon>Umbridae</taxon>
        <taxon>Dallia</taxon>
    </lineage>
</organism>
<protein>
    <submittedName>
        <fullName evidence="1">Uncharacterized protein</fullName>
    </submittedName>
</protein>
<keyword evidence="2" id="KW-1185">Reference proteome</keyword>
<sequence>MGSSGQKTPLKVLIPTYLTGVGKENELAEKNKGPEANGTSCLVRDTSEIEHLVVRSNNSHPGCLDPVRLKATTECVKLV</sequence>
<evidence type="ECO:0000313" key="1">
    <source>
        <dbReference type="EMBL" id="KAJ8017061.1"/>
    </source>
</evidence>
<reference evidence="1" key="1">
    <citation type="submission" date="2021-05" db="EMBL/GenBank/DDBJ databases">
        <authorList>
            <person name="Pan Q."/>
            <person name="Jouanno E."/>
            <person name="Zahm M."/>
            <person name="Klopp C."/>
            <person name="Cabau C."/>
            <person name="Louis A."/>
            <person name="Berthelot C."/>
            <person name="Parey E."/>
            <person name="Roest Crollius H."/>
            <person name="Montfort J."/>
            <person name="Robinson-Rechavi M."/>
            <person name="Bouchez O."/>
            <person name="Lampietro C."/>
            <person name="Lopez Roques C."/>
            <person name="Donnadieu C."/>
            <person name="Postlethwait J."/>
            <person name="Bobe J."/>
            <person name="Dillon D."/>
            <person name="Chandos A."/>
            <person name="von Hippel F."/>
            <person name="Guiguen Y."/>
        </authorList>
    </citation>
    <scope>NUCLEOTIDE SEQUENCE</scope>
    <source>
        <strain evidence="1">YG-Jan2019</strain>
    </source>
</reference>
<dbReference type="EMBL" id="CM055728">
    <property type="protein sequence ID" value="KAJ8017061.1"/>
    <property type="molecule type" value="Genomic_DNA"/>
</dbReference>
<proteinExistence type="predicted"/>
<comment type="caution">
    <text evidence="1">The sequence shown here is derived from an EMBL/GenBank/DDBJ whole genome shotgun (WGS) entry which is preliminary data.</text>
</comment>
<accession>A0ACC2HMX4</accession>